<protein>
    <recommendedName>
        <fullName evidence="1">Reverse transcriptase domain-containing protein</fullName>
    </recommendedName>
</protein>
<keyword evidence="3" id="KW-1185">Reference proteome</keyword>
<sequence>MNVIFHDLIASGHIIIYMDDILIFTDDIPMHQLLMRQVLQVLLDNNLSLKLEKCVFEVEEVEYLVLKVASRPTGGTRAEVRSE</sequence>
<dbReference type="PROSITE" id="PS50878">
    <property type="entry name" value="RT_POL"/>
    <property type="match status" value="1"/>
</dbReference>
<dbReference type="InterPro" id="IPR000477">
    <property type="entry name" value="RT_dom"/>
</dbReference>
<dbReference type="STRING" id="686832.A0A0C3BTK7"/>
<dbReference type="InterPro" id="IPR043128">
    <property type="entry name" value="Rev_trsase/Diguanyl_cyclase"/>
</dbReference>
<dbReference type="Gene3D" id="3.30.70.270">
    <property type="match status" value="1"/>
</dbReference>
<dbReference type="AlphaFoldDB" id="A0A0C3BTK7"/>
<dbReference type="HOGENOM" id="CLU_000384_33_7_1"/>
<dbReference type="SUPFAM" id="SSF56672">
    <property type="entry name" value="DNA/RNA polymerases"/>
    <property type="match status" value="1"/>
</dbReference>
<reference evidence="3" key="2">
    <citation type="submission" date="2015-01" db="EMBL/GenBank/DDBJ databases">
        <title>Evolutionary Origins and Diversification of the Mycorrhizal Mutualists.</title>
        <authorList>
            <consortium name="DOE Joint Genome Institute"/>
            <consortium name="Mycorrhizal Genomics Consortium"/>
            <person name="Kohler A."/>
            <person name="Kuo A."/>
            <person name="Nagy L.G."/>
            <person name="Floudas D."/>
            <person name="Copeland A."/>
            <person name="Barry K.W."/>
            <person name="Cichocki N."/>
            <person name="Veneault-Fourrey C."/>
            <person name="LaButti K."/>
            <person name="Lindquist E.A."/>
            <person name="Lipzen A."/>
            <person name="Lundell T."/>
            <person name="Morin E."/>
            <person name="Murat C."/>
            <person name="Riley R."/>
            <person name="Ohm R."/>
            <person name="Sun H."/>
            <person name="Tunlid A."/>
            <person name="Henrissat B."/>
            <person name="Grigoriev I.V."/>
            <person name="Hibbett D.S."/>
            <person name="Martin F."/>
        </authorList>
    </citation>
    <scope>NUCLEOTIDE SEQUENCE [LARGE SCALE GENOMIC DNA]</scope>
    <source>
        <strain evidence="3">h7</strain>
    </source>
</reference>
<evidence type="ECO:0000313" key="2">
    <source>
        <dbReference type="EMBL" id="KIM34691.1"/>
    </source>
</evidence>
<gene>
    <name evidence="2" type="ORF">M413DRAFT_33097</name>
</gene>
<dbReference type="Proteomes" id="UP000053424">
    <property type="component" value="Unassembled WGS sequence"/>
</dbReference>
<evidence type="ECO:0000259" key="1">
    <source>
        <dbReference type="PROSITE" id="PS50878"/>
    </source>
</evidence>
<dbReference type="OrthoDB" id="3250101at2759"/>
<dbReference type="InterPro" id="IPR043502">
    <property type="entry name" value="DNA/RNA_pol_sf"/>
</dbReference>
<reference evidence="2 3" key="1">
    <citation type="submission" date="2014-04" db="EMBL/GenBank/DDBJ databases">
        <authorList>
            <consortium name="DOE Joint Genome Institute"/>
            <person name="Kuo A."/>
            <person name="Gay G."/>
            <person name="Dore J."/>
            <person name="Kohler A."/>
            <person name="Nagy L.G."/>
            <person name="Floudas D."/>
            <person name="Copeland A."/>
            <person name="Barry K.W."/>
            <person name="Cichocki N."/>
            <person name="Veneault-Fourrey C."/>
            <person name="LaButti K."/>
            <person name="Lindquist E.A."/>
            <person name="Lipzen A."/>
            <person name="Lundell T."/>
            <person name="Morin E."/>
            <person name="Murat C."/>
            <person name="Sun H."/>
            <person name="Tunlid A."/>
            <person name="Henrissat B."/>
            <person name="Grigoriev I.V."/>
            <person name="Hibbett D.S."/>
            <person name="Martin F."/>
            <person name="Nordberg H.P."/>
            <person name="Cantor M.N."/>
            <person name="Hua S.X."/>
        </authorList>
    </citation>
    <scope>NUCLEOTIDE SEQUENCE [LARGE SCALE GENOMIC DNA]</scope>
    <source>
        <strain evidence="3">h7</strain>
    </source>
</reference>
<name>A0A0C3BTK7_HEBCY</name>
<organism evidence="2 3">
    <name type="scientific">Hebeloma cylindrosporum</name>
    <dbReference type="NCBI Taxonomy" id="76867"/>
    <lineage>
        <taxon>Eukaryota</taxon>
        <taxon>Fungi</taxon>
        <taxon>Dikarya</taxon>
        <taxon>Basidiomycota</taxon>
        <taxon>Agaricomycotina</taxon>
        <taxon>Agaricomycetes</taxon>
        <taxon>Agaricomycetidae</taxon>
        <taxon>Agaricales</taxon>
        <taxon>Agaricineae</taxon>
        <taxon>Hymenogastraceae</taxon>
        <taxon>Hebeloma</taxon>
    </lineage>
</organism>
<dbReference type="EMBL" id="KN831876">
    <property type="protein sequence ID" value="KIM34691.1"/>
    <property type="molecule type" value="Genomic_DNA"/>
</dbReference>
<feature type="domain" description="Reverse transcriptase" evidence="1">
    <location>
        <begin position="1"/>
        <end position="68"/>
    </location>
</feature>
<evidence type="ECO:0000313" key="3">
    <source>
        <dbReference type="Proteomes" id="UP000053424"/>
    </source>
</evidence>
<dbReference type="Pfam" id="PF00078">
    <property type="entry name" value="RVT_1"/>
    <property type="match status" value="1"/>
</dbReference>
<proteinExistence type="predicted"/>
<accession>A0A0C3BTK7</accession>